<name>A0AAV1TSB1_9STRA</name>
<feature type="chain" id="PRO_5043841756" evidence="1">
    <location>
        <begin position="19"/>
        <end position="217"/>
    </location>
</feature>
<dbReference type="AlphaFoldDB" id="A0AAV1TSB1"/>
<evidence type="ECO:0000313" key="2">
    <source>
        <dbReference type="EMBL" id="CAK7925145.1"/>
    </source>
</evidence>
<feature type="signal peptide" evidence="1">
    <location>
        <begin position="1"/>
        <end position="18"/>
    </location>
</feature>
<gene>
    <name evidence="2" type="ORF">PM001_LOCUS10295</name>
</gene>
<proteinExistence type="predicted"/>
<keyword evidence="1" id="KW-0732">Signal</keyword>
<dbReference type="Proteomes" id="UP001162060">
    <property type="component" value="Unassembled WGS sequence"/>
</dbReference>
<evidence type="ECO:0000256" key="1">
    <source>
        <dbReference type="SAM" id="SignalP"/>
    </source>
</evidence>
<organism evidence="2 3">
    <name type="scientific">Peronospora matthiolae</name>
    <dbReference type="NCBI Taxonomy" id="2874970"/>
    <lineage>
        <taxon>Eukaryota</taxon>
        <taxon>Sar</taxon>
        <taxon>Stramenopiles</taxon>
        <taxon>Oomycota</taxon>
        <taxon>Peronosporomycetes</taxon>
        <taxon>Peronosporales</taxon>
        <taxon>Peronosporaceae</taxon>
        <taxon>Peronospora</taxon>
    </lineage>
</organism>
<protein>
    <submittedName>
        <fullName evidence="2">Uncharacterized protein</fullName>
    </submittedName>
</protein>
<sequence>MTKYFHLLVLALVRSARGAFSAFADGHQANLTTPDLDTVTQSEPTDRWLYPITEATNDEPVDEERGGFTELMEKIRNGVLELVEKMKNGFASLKDIFKFKAPIYEFNRESGELVKKFENLVARLAWEISQKFDKAVEAYTFHKKVTLAKEILAKGRSHDDLLDGQIPPKVLYHLFDLKAVQSRPDHPTQREIDDYDFLAEYSSLYRAKTGKAADWER</sequence>
<evidence type="ECO:0000313" key="3">
    <source>
        <dbReference type="Proteomes" id="UP001162060"/>
    </source>
</evidence>
<comment type="caution">
    <text evidence="2">The sequence shown here is derived from an EMBL/GenBank/DDBJ whole genome shotgun (WGS) entry which is preliminary data.</text>
</comment>
<reference evidence="2" key="1">
    <citation type="submission" date="2024-01" db="EMBL/GenBank/DDBJ databases">
        <authorList>
            <person name="Webb A."/>
        </authorList>
    </citation>
    <scope>NUCLEOTIDE SEQUENCE</scope>
    <source>
        <strain evidence="2">Pm1</strain>
    </source>
</reference>
<accession>A0AAV1TSB1</accession>
<dbReference type="EMBL" id="CAKLBY020000086">
    <property type="protein sequence ID" value="CAK7925145.1"/>
    <property type="molecule type" value="Genomic_DNA"/>
</dbReference>